<sequence>MRAVARLVLIGGMTLVSTASALAQDQGCARIDDPAARLACYDQRAGRAAASPAPSPAFATPAPARTAPPAMAEPAREAPRRRADYDTEIATVTPLRHGYYRLQLADGTAYNTTVVAAPPAVGDAVHVRRSPLGTTFFDMAGRSPFAVKPARAR</sequence>
<evidence type="ECO:0000313" key="4">
    <source>
        <dbReference type="Proteomes" id="UP000776276"/>
    </source>
</evidence>
<feature type="signal peptide" evidence="2">
    <location>
        <begin position="1"/>
        <end position="23"/>
    </location>
</feature>
<dbReference type="EMBL" id="JAHKRT010000003">
    <property type="protein sequence ID" value="MBU3077541.1"/>
    <property type="molecule type" value="Genomic_DNA"/>
</dbReference>
<protein>
    <submittedName>
        <fullName evidence="3">Uncharacterized protein</fullName>
    </submittedName>
</protein>
<evidence type="ECO:0000313" key="3">
    <source>
        <dbReference type="EMBL" id="MBU3077541.1"/>
    </source>
</evidence>
<feature type="region of interest" description="Disordered" evidence="1">
    <location>
        <begin position="49"/>
        <end position="83"/>
    </location>
</feature>
<evidence type="ECO:0000256" key="2">
    <source>
        <dbReference type="SAM" id="SignalP"/>
    </source>
</evidence>
<evidence type="ECO:0000256" key="1">
    <source>
        <dbReference type="SAM" id="MobiDB-lite"/>
    </source>
</evidence>
<organism evidence="3 4">
    <name type="scientific">Sphingomonas quercus</name>
    <dbReference type="NCBI Taxonomy" id="2842451"/>
    <lineage>
        <taxon>Bacteria</taxon>
        <taxon>Pseudomonadati</taxon>
        <taxon>Pseudomonadota</taxon>
        <taxon>Alphaproteobacteria</taxon>
        <taxon>Sphingomonadales</taxon>
        <taxon>Sphingomonadaceae</taxon>
        <taxon>Sphingomonas</taxon>
    </lineage>
</organism>
<accession>A0ABS6BJC5</accession>
<reference evidence="3 4" key="1">
    <citation type="submission" date="2021-06" db="EMBL/GenBank/DDBJ databases">
        <title>Sphingomonas sp. XMGL2, whole genome shotgun sequencing project.</title>
        <authorList>
            <person name="Zhao G."/>
            <person name="Shen L."/>
        </authorList>
    </citation>
    <scope>NUCLEOTIDE SEQUENCE [LARGE SCALE GENOMIC DNA]</scope>
    <source>
        <strain evidence="3 4">XMGL2</strain>
    </source>
</reference>
<proteinExistence type="predicted"/>
<gene>
    <name evidence="3" type="ORF">KOF26_06635</name>
</gene>
<feature type="chain" id="PRO_5045324469" evidence="2">
    <location>
        <begin position="24"/>
        <end position="153"/>
    </location>
</feature>
<keyword evidence="2" id="KW-0732">Signal</keyword>
<feature type="compositionally biased region" description="Low complexity" evidence="1">
    <location>
        <begin position="49"/>
        <end position="73"/>
    </location>
</feature>
<dbReference type="Proteomes" id="UP000776276">
    <property type="component" value="Unassembled WGS sequence"/>
</dbReference>
<feature type="compositionally biased region" description="Basic and acidic residues" evidence="1">
    <location>
        <begin position="74"/>
        <end position="83"/>
    </location>
</feature>
<keyword evidence="4" id="KW-1185">Reference proteome</keyword>
<name>A0ABS6BJC5_9SPHN</name>
<comment type="caution">
    <text evidence="3">The sequence shown here is derived from an EMBL/GenBank/DDBJ whole genome shotgun (WGS) entry which is preliminary data.</text>
</comment>